<evidence type="ECO:0000256" key="2">
    <source>
        <dbReference type="SAM" id="Phobius"/>
    </source>
</evidence>
<gene>
    <name evidence="3" type="ORF">DFL_005977</name>
</gene>
<dbReference type="EMBL" id="SAEB01000007">
    <property type="protein sequence ID" value="RVD84215.1"/>
    <property type="molecule type" value="Genomic_DNA"/>
</dbReference>
<accession>A0A436ZZM9</accession>
<dbReference type="RefSeq" id="XP_067489759.1">
    <property type="nucleotide sequence ID" value="XM_067635316.1"/>
</dbReference>
<feature type="compositionally biased region" description="Basic residues" evidence="1">
    <location>
        <begin position="201"/>
        <end position="211"/>
    </location>
</feature>
<evidence type="ECO:0000256" key="1">
    <source>
        <dbReference type="SAM" id="MobiDB-lite"/>
    </source>
</evidence>
<comment type="caution">
    <text evidence="3">The sequence shown here is derived from an EMBL/GenBank/DDBJ whole genome shotgun (WGS) entry which is preliminary data.</text>
</comment>
<dbReference type="AlphaFoldDB" id="A0A436ZZM9"/>
<keyword evidence="4" id="KW-1185">Reference proteome</keyword>
<proteinExistence type="predicted"/>
<sequence>MKEKGSYDPTLRLERQSSPEEKRHEALRIGFTYTLLNVVSVILIHILLAPILAPHDFSQAVISKTDGFVKSGRRRKRKVIGIDIEILKVKMKRKKGRKKTGTINVKSGTRMDLGLKYGHEPIMEETGDGDIIETGEEGVVHWKEWNEERNVDFPNLKSNGKGSVSRHAEAYPFPQNEMDIAPSSTTTWPNSATSAGEFARKREKGKGRKKGKEKDEGPKDGFTYSSPTCKKAKFADGSSGSSNWNTCAHCSSSSTPSWEKDKCPKTRRVMNPDPQSLSGSGEGSSEQQSDDSKDQDAAGDSSDGEGKPERKPGQQPKSGGHMERQIRIQEPIPPPIKGSHEEKIKPSRWWYFRRMRNQSPQNVDVEMAELKEPQPPNASTPNVHKTKETRDDT</sequence>
<dbReference type="GeneID" id="93588288"/>
<evidence type="ECO:0000313" key="4">
    <source>
        <dbReference type="Proteomes" id="UP000283090"/>
    </source>
</evidence>
<protein>
    <submittedName>
        <fullName evidence="3">Uncharacterized protein</fullName>
    </submittedName>
</protein>
<keyword evidence="2" id="KW-0472">Membrane</keyword>
<feature type="transmembrane region" description="Helical" evidence="2">
    <location>
        <begin position="31"/>
        <end position="53"/>
    </location>
</feature>
<feature type="compositionally biased region" description="Polar residues" evidence="1">
    <location>
        <begin position="182"/>
        <end position="194"/>
    </location>
</feature>
<dbReference type="Proteomes" id="UP000283090">
    <property type="component" value="Unassembled WGS sequence"/>
</dbReference>
<reference evidence="3 4" key="1">
    <citation type="submission" date="2019-01" db="EMBL/GenBank/DDBJ databases">
        <title>Intercellular communication is required for trap formation in the nematode-trapping fungus Duddingtonia flagrans.</title>
        <authorList>
            <person name="Youssar L."/>
            <person name="Wernet V."/>
            <person name="Hensel N."/>
            <person name="Hildebrandt H.-G."/>
            <person name="Fischer R."/>
        </authorList>
    </citation>
    <scope>NUCLEOTIDE SEQUENCE [LARGE SCALE GENOMIC DNA]</scope>
    <source>
        <strain evidence="3 4">CBS H-5679</strain>
    </source>
</reference>
<keyword evidence="2" id="KW-0812">Transmembrane</keyword>
<dbReference type="OrthoDB" id="5411139at2759"/>
<feature type="compositionally biased region" description="Polar residues" evidence="1">
    <location>
        <begin position="238"/>
        <end position="257"/>
    </location>
</feature>
<feature type="region of interest" description="Disordered" evidence="1">
    <location>
        <begin position="174"/>
        <end position="343"/>
    </location>
</feature>
<organism evidence="3 4">
    <name type="scientific">Arthrobotrys flagrans</name>
    <name type="common">Nematode-trapping fungus</name>
    <name type="synonym">Trichothecium flagrans</name>
    <dbReference type="NCBI Taxonomy" id="97331"/>
    <lineage>
        <taxon>Eukaryota</taxon>
        <taxon>Fungi</taxon>
        <taxon>Dikarya</taxon>
        <taxon>Ascomycota</taxon>
        <taxon>Pezizomycotina</taxon>
        <taxon>Orbiliomycetes</taxon>
        <taxon>Orbiliales</taxon>
        <taxon>Orbiliaceae</taxon>
        <taxon>Arthrobotrys</taxon>
    </lineage>
</organism>
<evidence type="ECO:0000313" key="3">
    <source>
        <dbReference type="EMBL" id="RVD84215.1"/>
    </source>
</evidence>
<feature type="region of interest" description="Disordered" evidence="1">
    <location>
        <begin position="370"/>
        <end position="393"/>
    </location>
</feature>
<keyword evidence="2" id="KW-1133">Transmembrane helix</keyword>
<dbReference type="VEuPathDB" id="FungiDB:DFL_005977"/>
<name>A0A436ZZM9_ARTFL</name>